<protein>
    <submittedName>
        <fullName evidence="1">Cysteine-rich CWC family protein</fullName>
    </submittedName>
</protein>
<sequence length="85" mass="9606">MLPVNILLLYLPSEQTPMQSSFTKQCPRCHKGFICNPSNIAACQCSGISFTEAEKKFIAKQNYHDCLCIHCLKELKQIAEEQKGD</sequence>
<accession>A0A5M6CSY5</accession>
<organism evidence="1 2">
    <name type="scientific">Taibaiella lutea</name>
    <dbReference type="NCBI Taxonomy" id="2608001"/>
    <lineage>
        <taxon>Bacteria</taxon>
        <taxon>Pseudomonadati</taxon>
        <taxon>Bacteroidota</taxon>
        <taxon>Chitinophagia</taxon>
        <taxon>Chitinophagales</taxon>
        <taxon>Chitinophagaceae</taxon>
        <taxon>Taibaiella</taxon>
    </lineage>
</organism>
<dbReference type="RefSeq" id="WP_150031648.1">
    <property type="nucleotide sequence ID" value="NZ_VWSH01000001.1"/>
</dbReference>
<name>A0A5M6CSY5_9BACT</name>
<reference evidence="1 2" key="1">
    <citation type="submission" date="2019-09" db="EMBL/GenBank/DDBJ databases">
        <title>Genome sequence and assembly of Taibaiella sp.</title>
        <authorList>
            <person name="Chhetri G."/>
        </authorList>
    </citation>
    <scope>NUCLEOTIDE SEQUENCE [LARGE SCALE GENOMIC DNA]</scope>
    <source>
        <strain evidence="1 2">KVB11</strain>
    </source>
</reference>
<dbReference type="InterPro" id="IPR032720">
    <property type="entry name" value="Cys_rich_CWC"/>
</dbReference>
<dbReference type="EMBL" id="VWSH01000001">
    <property type="protein sequence ID" value="KAA5537072.1"/>
    <property type="molecule type" value="Genomic_DNA"/>
</dbReference>
<dbReference type="Proteomes" id="UP000323632">
    <property type="component" value="Unassembled WGS sequence"/>
</dbReference>
<dbReference type="AlphaFoldDB" id="A0A5M6CSY5"/>
<dbReference type="Pfam" id="PF14375">
    <property type="entry name" value="Cys_rich_CWC"/>
    <property type="match status" value="1"/>
</dbReference>
<proteinExistence type="predicted"/>
<keyword evidence="2" id="KW-1185">Reference proteome</keyword>
<gene>
    <name evidence="1" type="ORF">F0919_05195</name>
</gene>
<comment type="caution">
    <text evidence="1">The sequence shown here is derived from an EMBL/GenBank/DDBJ whole genome shotgun (WGS) entry which is preliminary data.</text>
</comment>
<evidence type="ECO:0000313" key="1">
    <source>
        <dbReference type="EMBL" id="KAA5537072.1"/>
    </source>
</evidence>
<evidence type="ECO:0000313" key="2">
    <source>
        <dbReference type="Proteomes" id="UP000323632"/>
    </source>
</evidence>